<feature type="domain" description="FHA" evidence="1">
    <location>
        <begin position="54"/>
        <end position="105"/>
    </location>
</feature>
<dbReference type="RefSeq" id="WP_211339355.1">
    <property type="nucleotide sequence ID" value="NZ_QQAZ01000003.1"/>
</dbReference>
<dbReference type="Proteomes" id="UP000255355">
    <property type="component" value="Unassembled WGS sequence"/>
</dbReference>
<protein>
    <recommendedName>
        <fullName evidence="1">FHA domain-containing protein</fullName>
    </recommendedName>
</protein>
<keyword evidence="3" id="KW-1185">Reference proteome</keyword>
<dbReference type="InterPro" id="IPR000253">
    <property type="entry name" value="FHA_dom"/>
</dbReference>
<dbReference type="AlphaFoldDB" id="A0A370H831"/>
<dbReference type="STRING" id="1210089.GCA_001613165_07161"/>
<comment type="caution">
    <text evidence="2">The sequence shown here is derived from an EMBL/GenBank/DDBJ whole genome shotgun (WGS) entry which is preliminary data.</text>
</comment>
<proteinExistence type="predicted"/>
<reference evidence="2 3" key="1">
    <citation type="submission" date="2018-07" db="EMBL/GenBank/DDBJ databases">
        <title>Genomic Encyclopedia of Type Strains, Phase IV (KMG-IV): sequencing the most valuable type-strain genomes for metagenomic binning, comparative biology and taxonomic classification.</title>
        <authorList>
            <person name="Goeker M."/>
        </authorList>
    </citation>
    <scope>NUCLEOTIDE SEQUENCE [LARGE SCALE GENOMIC DNA]</scope>
    <source>
        <strain evidence="2 3">DSM 44952</strain>
    </source>
</reference>
<evidence type="ECO:0000313" key="3">
    <source>
        <dbReference type="Proteomes" id="UP000255355"/>
    </source>
</evidence>
<evidence type="ECO:0000259" key="1">
    <source>
        <dbReference type="PROSITE" id="PS50006"/>
    </source>
</evidence>
<evidence type="ECO:0000313" key="2">
    <source>
        <dbReference type="EMBL" id="RDI52827.1"/>
    </source>
</evidence>
<sequence>MQQRAGTPGRRGVYALSVSQHGLARGVGDAEPGTISVLSTAGGVCGTPDEGNVIEFGRNVEQVDVGVGQDDLRISRVHGSLAFRERCWQLSNTGSVPIRLPDARMVFEGEEPFPLCTGYTPMFIRGSHNREHLLEVYVTGVDGALPAPRHEHVTDAPRPWPLEPEEKLVLVALGQRYLYQERWPQPWTWKETAALLVALQPEAGWTERHVADLVGRVRARLSDKRYARGCGREPVEGLTREQVGEPIGNMLNHNLLHELTQSTTLVPRDLLLLDEP</sequence>
<gene>
    <name evidence="2" type="ORF">DFR68_103214</name>
</gene>
<dbReference type="PROSITE" id="PS50006">
    <property type="entry name" value="FHA_DOMAIN"/>
    <property type="match status" value="1"/>
</dbReference>
<name>A0A370H831_9NOCA</name>
<organism evidence="2 3">
    <name type="scientific">Nocardia mexicana</name>
    <dbReference type="NCBI Taxonomy" id="279262"/>
    <lineage>
        <taxon>Bacteria</taxon>
        <taxon>Bacillati</taxon>
        <taxon>Actinomycetota</taxon>
        <taxon>Actinomycetes</taxon>
        <taxon>Mycobacteriales</taxon>
        <taxon>Nocardiaceae</taxon>
        <taxon>Nocardia</taxon>
    </lineage>
</organism>
<dbReference type="EMBL" id="QQAZ01000003">
    <property type="protein sequence ID" value="RDI52827.1"/>
    <property type="molecule type" value="Genomic_DNA"/>
</dbReference>
<accession>A0A370H831</accession>